<name>A0AA39P7B0_9AGAR</name>
<dbReference type="EMBL" id="JAUEPU010000095">
    <property type="protein sequence ID" value="KAK0478596.1"/>
    <property type="molecule type" value="Genomic_DNA"/>
</dbReference>
<sequence>MANSSDIVPGLSYEDLYLDIDASFNANMLYFLLHGIYTGILAITLWTIFTNKSRPVGRVMAVILSLIYIGATIVLAFTWIYTYSFLVKNGQNLWTKFLVIFVTMDITVLGMDITDPICTLLADSLIIWRCWIVWGQRWVIVLLPILLLISGTVCKCIATYQQVTNPSNYPATYLSLYSSFALASTLLCTLLIIFRIVTIVRAGGGVGGGIKAYYNVMEVLIESSAIYSLFLILYVAFTTHESVLLHYFDALSAIAKGVAPTVIIGRVAAGHARPDDSWQGTIASSLRFGAGPRGQTQTSFWQDSMATSAILDDDLEAQQEQNNEYDHHIPAESKEDDPNIIASVPRLS</sequence>
<protein>
    <submittedName>
        <fullName evidence="3">Uncharacterized protein</fullName>
    </submittedName>
</protein>
<feature type="transmembrane region" description="Helical" evidence="2">
    <location>
        <begin position="138"/>
        <end position="160"/>
    </location>
</feature>
<evidence type="ECO:0000313" key="4">
    <source>
        <dbReference type="Proteomes" id="UP001175228"/>
    </source>
</evidence>
<proteinExistence type="predicted"/>
<dbReference type="Proteomes" id="UP001175228">
    <property type="component" value="Unassembled WGS sequence"/>
</dbReference>
<feature type="region of interest" description="Disordered" evidence="1">
    <location>
        <begin position="316"/>
        <end position="348"/>
    </location>
</feature>
<gene>
    <name evidence="3" type="ORF">EDD18DRAFT_873141</name>
</gene>
<comment type="caution">
    <text evidence="3">The sequence shown here is derived from an EMBL/GenBank/DDBJ whole genome shotgun (WGS) entry which is preliminary data.</text>
</comment>
<keyword evidence="2" id="KW-0812">Transmembrane</keyword>
<dbReference type="AlphaFoldDB" id="A0AA39P7B0"/>
<reference evidence="3" key="1">
    <citation type="submission" date="2023-06" db="EMBL/GenBank/DDBJ databases">
        <authorList>
            <consortium name="Lawrence Berkeley National Laboratory"/>
            <person name="Ahrendt S."/>
            <person name="Sahu N."/>
            <person name="Indic B."/>
            <person name="Wong-Bajracharya J."/>
            <person name="Merenyi Z."/>
            <person name="Ke H.-M."/>
            <person name="Monk M."/>
            <person name="Kocsube S."/>
            <person name="Drula E."/>
            <person name="Lipzen A."/>
            <person name="Balint B."/>
            <person name="Henrissat B."/>
            <person name="Andreopoulos B."/>
            <person name="Martin F.M."/>
            <person name="Harder C.B."/>
            <person name="Rigling D."/>
            <person name="Ford K.L."/>
            <person name="Foster G.D."/>
            <person name="Pangilinan J."/>
            <person name="Papanicolaou A."/>
            <person name="Barry K."/>
            <person name="LaButti K."/>
            <person name="Viragh M."/>
            <person name="Koriabine M."/>
            <person name="Yan M."/>
            <person name="Riley R."/>
            <person name="Champramary S."/>
            <person name="Plett K.L."/>
            <person name="Tsai I.J."/>
            <person name="Slot J."/>
            <person name="Sipos G."/>
            <person name="Plett J."/>
            <person name="Nagy L.G."/>
            <person name="Grigoriev I.V."/>
        </authorList>
    </citation>
    <scope>NUCLEOTIDE SEQUENCE</scope>
    <source>
        <strain evidence="3">HWK02</strain>
    </source>
</reference>
<accession>A0AA39P7B0</accession>
<evidence type="ECO:0000256" key="1">
    <source>
        <dbReference type="SAM" id="MobiDB-lite"/>
    </source>
</evidence>
<feature type="transmembrane region" description="Helical" evidence="2">
    <location>
        <begin position="180"/>
        <end position="200"/>
    </location>
</feature>
<evidence type="ECO:0000256" key="2">
    <source>
        <dbReference type="SAM" id="Phobius"/>
    </source>
</evidence>
<feature type="transmembrane region" description="Helical" evidence="2">
    <location>
        <begin position="93"/>
        <end position="111"/>
    </location>
</feature>
<feature type="compositionally biased region" description="Basic and acidic residues" evidence="1">
    <location>
        <begin position="324"/>
        <end position="337"/>
    </location>
</feature>
<organism evidence="3 4">
    <name type="scientific">Armillaria luteobubalina</name>
    <dbReference type="NCBI Taxonomy" id="153913"/>
    <lineage>
        <taxon>Eukaryota</taxon>
        <taxon>Fungi</taxon>
        <taxon>Dikarya</taxon>
        <taxon>Basidiomycota</taxon>
        <taxon>Agaricomycotina</taxon>
        <taxon>Agaricomycetes</taxon>
        <taxon>Agaricomycetidae</taxon>
        <taxon>Agaricales</taxon>
        <taxon>Marasmiineae</taxon>
        <taxon>Physalacriaceae</taxon>
        <taxon>Armillaria</taxon>
    </lineage>
</organism>
<evidence type="ECO:0000313" key="3">
    <source>
        <dbReference type="EMBL" id="KAK0478596.1"/>
    </source>
</evidence>
<feature type="transmembrane region" description="Helical" evidence="2">
    <location>
        <begin position="61"/>
        <end position="81"/>
    </location>
</feature>
<keyword evidence="2" id="KW-0472">Membrane</keyword>
<feature type="transmembrane region" description="Helical" evidence="2">
    <location>
        <begin position="212"/>
        <end position="237"/>
    </location>
</feature>
<keyword evidence="4" id="KW-1185">Reference proteome</keyword>
<feature type="transmembrane region" description="Helical" evidence="2">
    <location>
        <begin position="28"/>
        <end position="49"/>
    </location>
</feature>
<keyword evidence="2" id="KW-1133">Transmembrane helix</keyword>